<evidence type="ECO:0000256" key="4">
    <source>
        <dbReference type="ARBA" id="ARBA00022475"/>
    </source>
</evidence>
<evidence type="ECO:0000256" key="1">
    <source>
        <dbReference type="ARBA" id="ARBA00004651"/>
    </source>
</evidence>
<feature type="transmembrane region" description="Helical" evidence="8">
    <location>
        <begin position="389"/>
        <end position="416"/>
    </location>
</feature>
<evidence type="ECO:0000256" key="3">
    <source>
        <dbReference type="ARBA" id="ARBA00022448"/>
    </source>
</evidence>
<feature type="transmembrane region" description="Helical" evidence="8">
    <location>
        <begin position="137"/>
        <end position="160"/>
    </location>
</feature>
<name>A0A1H4JKZ8_9HYPH</name>
<keyword evidence="7 8" id="KW-0472">Membrane</keyword>
<dbReference type="Proteomes" id="UP000199064">
    <property type="component" value="Unassembled WGS sequence"/>
</dbReference>
<evidence type="ECO:0000313" key="10">
    <source>
        <dbReference type="Proteomes" id="UP000199064"/>
    </source>
</evidence>
<keyword evidence="3" id="KW-0813">Transport</keyword>
<evidence type="ECO:0000256" key="5">
    <source>
        <dbReference type="ARBA" id="ARBA00022692"/>
    </source>
</evidence>
<feature type="transmembrane region" description="Helical" evidence="8">
    <location>
        <begin position="49"/>
        <end position="69"/>
    </location>
</feature>
<reference evidence="10" key="1">
    <citation type="submission" date="2016-10" db="EMBL/GenBank/DDBJ databases">
        <authorList>
            <person name="Varghese N."/>
            <person name="Submissions S."/>
        </authorList>
    </citation>
    <scope>NUCLEOTIDE SEQUENCE [LARGE SCALE GENOMIC DNA]</scope>
    <source>
        <strain evidence="10">ES.061</strain>
    </source>
</reference>
<evidence type="ECO:0000256" key="7">
    <source>
        <dbReference type="ARBA" id="ARBA00023136"/>
    </source>
</evidence>
<keyword evidence="5 8" id="KW-0812">Transmembrane</keyword>
<proteinExistence type="inferred from homology"/>
<feature type="transmembrane region" description="Helical" evidence="8">
    <location>
        <begin position="443"/>
        <end position="464"/>
    </location>
</feature>
<keyword evidence="10" id="KW-1185">Reference proteome</keyword>
<dbReference type="InterPro" id="IPR000060">
    <property type="entry name" value="BCCT_transptr"/>
</dbReference>
<dbReference type="PROSITE" id="PS01303">
    <property type="entry name" value="BCCT"/>
    <property type="match status" value="1"/>
</dbReference>
<accession>A0A1H4JKZ8</accession>
<keyword evidence="6 8" id="KW-1133">Transmembrane helix</keyword>
<feature type="transmembrane region" description="Helical" evidence="8">
    <location>
        <begin position="12"/>
        <end position="29"/>
    </location>
</feature>
<dbReference type="AlphaFoldDB" id="A0A1H4JKZ8"/>
<comment type="similarity">
    <text evidence="2">Belongs to the BCCT transporter (TC 2.A.15) family.</text>
</comment>
<dbReference type="InterPro" id="IPR018093">
    <property type="entry name" value="BCCT_CS"/>
</dbReference>
<feature type="transmembrane region" description="Helical" evidence="8">
    <location>
        <begin position="314"/>
        <end position="332"/>
    </location>
</feature>
<feature type="transmembrane region" description="Helical" evidence="8">
    <location>
        <begin position="187"/>
        <end position="206"/>
    </location>
</feature>
<dbReference type="NCBIfam" id="TIGR00842">
    <property type="entry name" value="bcct"/>
    <property type="match status" value="1"/>
</dbReference>
<dbReference type="GO" id="GO:0005886">
    <property type="term" value="C:plasma membrane"/>
    <property type="evidence" value="ECO:0007669"/>
    <property type="project" value="UniProtKB-SubCell"/>
</dbReference>
<dbReference type="PANTHER" id="PTHR30047">
    <property type="entry name" value="HIGH-AFFINITY CHOLINE TRANSPORT PROTEIN-RELATED"/>
    <property type="match status" value="1"/>
</dbReference>
<feature type="transmembrane region" description="Helical" evidence="8">
    <location>
        <begin position="344"/>
        <end position="369"/>
    </location>
</feature>
<dbReference type="Pfam" id="PF02028">
    <property type="entry name" value="BCCT"/>
    <property type="match status" value="1"/>
</dbReference>
<keyword evidence="4" id="KW-1003">Cell membrane</keyword>
<evidence type="ECO:0000256" key="6">
    <source>
        <dbReference type="ARBA" id="ARBA00022989"/>
    </source>
</evidence>
<protein>
    <submittedName>
        <fullName evidence="9">Choline/glycine/proline betaine transport protein</fullName>
    </submittedName>
</protein>
<evidence type="ECO:0000256" key="2">
    <source>
        <dbReference type="ARBA" id="ARBA00005658"/>
    </source>
</evidence>
<gene>
    <name evidence="9" type="ORF">SAMN05216452_1454</name>
</gene>
<feature type="transmembrane region" description="Helical" evidence="8">
    <location>
        <begin position="90"/>
        <end position="109"/>
    </location>
</feature>
<organism evidence="9 10">
    <name type="scientific">Nitratireductor aquibiodomus</name>
    <dbReference type="NCBI Taxonomy" id="204799"/>
    <lineage>
        <taxon>Bacteria</taxon>
        <taxon>Pseudomonadati</taxon>
        <taxon>Pseudomonadota</taxon>
        <taxon>Alphaproteobacteria</taxon>
        <taxon>Hyphomicrobiales</taxon>
        <taxon>Phyllobacteriaceae</taxon>
        <taxon>Nitratireductor</taxon>
    </lineage>
</organism>
<comment type="subcellular location">
    <subcellularLocation>
        <location evidence="1">Cell membrane</location>
        <topology evidence="1">Multi-pass membrane protein</topology>
    </subcellularLocation>
</comment>
<dbReference type="EMBL" id="FNSL01000001">
    <property type="protein sequence ID" value="SEB46635.1"/>
    <property type="molecule type" value="Genomic_DNA"/>
</dbReference>
<feature type="transmembrane region" description="Helical" evidence="8">
    <location>
        <begin position="470"/>
        <end position="489"/>
    </location>
</feature>
<evidence type="ECO:0000313" key="9">
    <source>
        <dbReference type="EMBL" id="SEB46635.1"/>
    </source>
</evidence>
<evidence type="ECO:0000256" key="8">
    <source>
        <dbReference type="SAM" id="Phobius"/>
    </source>
</evidence>
<sequence>MFNRFVINPPVFFGAVSIIAVFLLIGIVFPSRAGELFSALQSSILASFGWLYLLAVGIFLAAVLLFSFGQFGRLKLGPDDSEPEFKYHSWVAMLFAAGMGIGLMFYAVGEPMTHFLAPPTAEPGSIAAMREAMTVTFFHWGIHAWAIYAVVGLSLAYFGYRYNLPLTIRSGLYPLLKDRINGPIGHAVDIFAIVGTMFGIATSLGLGVTQINAGLNYLIGLPIAPWVQLPLIAVITAFATISVVTGLDKGVRILSETNLIVAVLLMIFVLIVGPTADLFRDFVQNIGLYLDTLVLRTFNIYAYEPTPWIDGWTLFYWAWWISWSPFVGMFIARISRGRTVREFVTAVLFIPAGFTFFWMTVFGNTAIFVDTGIAAGELGAEVARDVSVGLFQFFTYLPFTGLTSTLAVALVAIFFVTSSDSGSLVIDTIAAGGETETTTLQRVFWCALEGLVAASLLLAGGLGALQSATIASALPFTFVMLALVWALYVGMRADLAQREAHAAVPQVAPAYPASGLTWQRRLGLMLHAPSEKETLAFIQKDVKPALEQVARELTERGREAFVEEEESGAIALTSPAEDMRNFVYGVAPASQKLPAFSAFDAARSGLRYEARTQFSSGSKGYDIMGMTRDQIIHDVLIQYERYLLLVQSTASELVSAAPEHDVQAQKEE</sequence>
<dbReference type="RefSeq" id="WP_090327827.1">
    <property type="nucleotide sequence ID" value="NZ_FNSL01000001.1"/>
</dbReference>
<dbReference type="PANTHER" id="PTHR30047:SF7">
    <property type="entry name" value="HIGH-AFFINITY CHOLINE TRANSPORT PROTEIN"/>
    <property type="match status" value="1"/>
</dbReference>
<feature type="transmembrane region" description="Helical" evidence="8">
    <location>
        <begin position="259"/>
        <end position="279"/>
    </location>
</feature>
<feature type="transmembrane region" description="Helical" evidence="8">
    <location>
        <begin position="226"/>
        <end position="247"/>
    </location>
</feature>
<dbReference type="GO" id="GO:0022857">
    <property type="term" value="F:transmembrane transporter activity"/>
    <property type="evidence" value="ECO:0007669"/>
    <property type="project" value="InterPro"/>
</dbReference>